<name>A0ABY7WD43_9SPHI</name>
<feature type="signal peptide" evidence="1">
    <location>
        <begin position="1"/>
        <end position="23"/>
    </location>
</feature>
<gene>
    <name evidence="2" type="ORF">PQ465_14850</name>
</gene>
<dbReference type="InterPro" id="IPR025049">
    <property type="entry name" value="Mfa-like_1"/>
</dbReference>
<dbReference type="CDD" id="cd13120">
    <property type="entry name" value="BF2867_like_N"/>
    <property type="match status" value="1"/>
</dbReference>
<reference evidence="2 3" key="1">
    <citation type="submission" date="2023-02" db="EMBL/GenBank/DDBJ databases">
        <title>Genome sequence of Sphingobacterium sp. KACC 22765.</title>
        <authorList>
            <person name="Kim S."/>
            <person name="Heo J."/>
            <person name="Kwon S.-W."/>
        </authorList>
    </citation>
    <scope>NUCLEOTIDE SEQUENCE [LARGE SCALE GENOMIC DNA]</scope>
    <source>
        <strain evidence="2 3">KACC 22765</strain>
    </source>
</reference>
<feature type="chain" id="PRO_5046487423" evidence="1">
    <location>
        <begin position="24"/>
        <end position="485"/>
    </location>
</feature>
<dbReference type="RefSeq" id="WP_274266304.1">
    <property type="nucleotide sequence ID" value="NZ_CP117880.1"/>
</dbReference>
<organism evidence="2 3">
    <name type="scientific">Sphingobacterium oryzagri</name>
    <dbReference type="NCBI Taxonomy" id="3025669"/>
    <lineage>
        <taxon>Bacteria</taxon>
        <taxon>Pseudomonadati</taxon>
        <taxon>Bacteroidota</taxon>
        <taxon>Sphingobacteriia</taxon>
        <taxon>Sphingobacteriales</taxon>
        <taxon>Sphingobacteriaceae</taxon>
        <taxon>Sphingobacterium</taxon>
    </lineage>
</organism>
<dbReference type="EMBL" id="CP117880">
    <property type="protein sequence ID" value="WDF67576.1"/>
    <property type="molecule type" value="Genomic_DNA"/>
</dbReference>
<protein>
    <submittedName>
        <fullName evidence="2">Fimbrillin family protein</fullName>
    </submittedName>
</protein>
<accession>A0ABY7WD43</accession>
<dbReference type="InterPro" id="IPR042278">
    <property type="entry name" value="Mfa-like_1_N"/>
</dbReference>
<dbReference type="Proteomes" id="UP001221558">
    <property type="component" value="Chromosome"/>
</dbReference>
<proteinExistence type="predicted"/>
<evidence type="ECO:0000313" key="2">
    <source>
        <dbReference type="EMBL" id="WDF67576.1"/>
    </source>
</evidence>
<dbReference type="Gene3D" id="2.60.40.2630">
    <property type="match status" value="1"/>
</dbReference>
<dbReference type="Pfam" id="PF13149">
    <property type="entry name" value="Mfa_like_1"/>
    <property type="match status" value="1"/>
</dbReference>
<keyword evidence="3" id="KW-1185">Reference proteome</keyword>
<evidence type="ECO:0000256" key="1">
    <source>
        <dbReference type="SAM" id="SignalP"/>
    </source>
</evidence>
<dbReference type="PROSITE" id="PS51257">
    <property type="entry name" value="PROKAR_LIPOPROTEIN"/>
    <property type="match status" value="1"/>
</dbReference>
<evidence type="ECO:0000313" key="3">
    <source>
        <dbReference type="Proteomes" id="UP001221558"/>
    </source>
</evidence>
<dbReference type="Gene3D" id="2.60.40.2620">
    <property type="entry name" value="Fimbrillin-like"/>
    <property type="match status" value="1"/>
</dbReference>
<keyword evidence="1" id="KW-0732">Signal</keyword>
<dbReference type="CDD" id="cd13121">
    <property type="entry name" value="BF2867_like_C"/>
    <property type="match status" value="1"/>
</dbReference>
<sequence>MKRMNVMMLIALLMTLGITSCKKDNPNVEGEQGEVQFTSSIIGQLQGRMTGSAFEVEDAIGVFMHPAGSTLSNATATNRRYIFGSSGTFTAQNAEERIFYPEQGEVDFTAYYPYQDGATARYAINVANQSNLGDIDLLYARIAGVNGAASTVPSLPFRHELSKVIFNISGQNINLNGLAVRFNNINTTANFDLATGQISGNGGAANVSARVNANGTLAEAILLPGEMGGQSVTFTLGDATYTWTMPAGAVYAPATRYTYAITLVGSEEGLTEVTLGQSTITDWTEGAGTSQTLTADEGGNGGTEPVGPGTETLLYEETFGATATVTTALIGNYTGYTAAGFLNGTITYSNVGAETGFGDIRSTSSINPNLWLPANRQVTFQGAGIDAANATNLRLEFDIAANNANNGNTQNANNDIITVNFNGTNYRLSPVTFTANNAYSPVSIQLSTAGTASSTLQFVSTYDATAATGNTVGVRVDNVRLYGTR</sequence>